<proteinExistence type="inferred from homology"/>
<feature type="transmembrane region" description="Helical" evidence="6">
    <location>
        <begin position="12"/>
        <end position="35"/>
    </location>
</feature>
<evidence type="ECO:0000256" key="4">
    <source>
        <dbReference type="ARBA" id="ARBA00022989"/>
    </source>
</evidence>
<evidence type="ECO:0000259" key="7">
    <source>
        <dbReference type="Pfam" id="PF00892"/>
    </source>
</evidence>
<dbReference type="InterPro" id="IPR000620">
    <property type="entry name" value="EamA_dom"/>
</dbReference>
<organism evidence="8 9">
    <name type="scientific">Terriglobus roseus</name>
    <dbReference type="NCBI Taxonomy" id="392734"/>
    <lineage>
        <taxon>Bacteria</taxon>
        <taxon>Pseudomonadati</taxon>
        <taxon>Acidobacteriota</taxon>
        <taxon>Terriglobia</taxon>
        <taxon>Terriglobales</taxon>
        <taxon>Acidobacteriaceae</taxon>
        <taxon>Terriglobus</taxon>
    </lineage>
</organism>
<keyword evidence="4 6" id="KW-1133">Transmembrane helix</keyword>
<dbReference type="PANTHER" id="PTHR32322:SF2">
    <property type="entry name" value="EAMA DOMAIN-CONTAINING PROTEIN"/>
    <property type="match status" value="1"/>
</dbReference>
<evidence type="ECO:0000256" key="5">
    <source>
        <dbReference type="ARBA" id="ARBA00023136"/>
    </source>
</evidence>
<evidence type="ECO:0000256" key="2">
    <source>
        <dbReference type="ARBA" id="ARBA00007362"/>
    </source>
</evidence>
<evidence type="ECO:0000256" key="1">
    <source>
        <dbReference type="ARBA" id="ARBA00004141"/>
    </source>
</evidence>
<evidence type="ECO:0000313" key="9">
    <source>
        <dbReference type="Proteomes" id="UP000182409"/>
    </source>
</evidence>
<protein>
    <submittedName>
        <fullName evidence="8">Threonine/homoserine efflux transporter RhtA</fullName>
    </submittedName>
</protein>
<dbReference type="InterPro" id="IPR050638">
    <property type="entry name" value="AA-Vitamin_Transporters"/>
</dbReference>
<feature type="transmembrane region" description="Helical" evidence="6">
    <location>
        <begin position="73"/>
        <end position="94"/>
    </location>
</feature>
<feature type="transmembrane region" description="Helical" evidence="6">
    <location>
        <begin position="100"/>
        <end position="121"/>
    </location>
</feature>
<feature type="transmembrane region" description="Helical" evidence="6">
    <location>
        <begin position="261"/>
        <end position="280"/>
    </location>
</feature>
<evidence type="ECO:0000313" key="8">
    <source>
        <dbReference type="EMBL" id="SEB67345.1"/>
    </source>
</evidence>
<feature type="transmembrane region" description="Helical" evidence="6">
    <location>
        <begin position="230"/>
        <end position="249"/>
    </location>
</feature>
<feature type="transmembrane region" description="Helical" evidence="6">
    <location>
        <begin position="166"/>
        <end position="186"/>
    </location>
</feature>
<dbReference type="Pfam" id="PF00892">
    <property type="entry name" value="EamA"/>
    <property type="match status" value="2"/>
</dbReference>
<feature type="domain" description="EamA" evidence="7">
    <location>
        <begin position="169"/>
        <end position="303"/>
    </location>
</feature>
<dbReference type="InterPro" id="IPR037185">
    <property type="entry name" value="EmrE-like"/>
</dbReference>
<keyword evidence="3 6" id="KW-0812">Transmembrane</keyword>
<keyword evidence="5 6" id="KW-0472">Membrane</keyword>
<feature type="transmembrane region" description="Helical" evidence="6">
    <location>
        <begin position="286"/>
        <end position="304"/>
    </location>
</feature>
<comment type="similarity">
    <text evidence="2">Belongs to the EamA transporter family.</text>
</comment>
<gene>
    <name evidence="8" type="ORF">SAMN05443244_1517</name>
</gene>
<evidence type="ECO:0000256" key="6">
    <source>
        <dbReference type="SAM" id="Phobius"/>
    </source>
</evidence>
<reference evidence="8 9" key="1">
    <citation type="submission" date="2016-10" db="EMBL/GenBank/DDBJ databases">
        <authorList>
            <person name="de Groot N.N."/>
        </authorList>
    </citation>
    <scope>NUCLEOTIDE SEQUENCE [LARGE SCALE GENOMIC DNA]</scope>
    <source>
        <strain evidence="8 9">AB35.6</strain>
    </source>
</reference>
<dbReference type="OrthoDB" id="3190463at2"/>
<feature type="transmembrane region" description="Helical" evidence="6">
    <location>
        <begin position="133"/>
        <end position="154"/>
    </location>
</feature>
<dbReference type="EMBL" id="FNSD01000001">
    <property type="protein sequence ID" value="SEB67345.1"/>
    <property type="molecule type" value="Genomic_DNA"/>
</dbReference>
<name>A0A1H4LAK1_9BACT</name>
<dbReference type="SUPFAM" id="SSF103481">
    <property type="entry name" value="Multidrug resistance efflux transporter EmrE"/>
    <property type="match status" value="2"/>
</dbReference>
<feature type="domain" description="EamA" evidence="7">
    <location>
        <begin position="19"/>
        <end position="146"/>
    </location>
</feature>
<feature type="transmembrane region" description="Helical" evidence="6">
    <location>
        <begin position="41"/>
        <end position="61"/>
    </location>
</feature>
<dbReference type="AlphaFoldDB" id="A0A1H4LAK1"/>
<feature type="transmembrane region" description="Helical" evidence="6">
    <location>
        <begin position="198"/>
        <end position="224"/>
    </location>
</feature>
<dbReference type="RefSeq" id="WP_074653080.1">
    <property type="nucleotide sequence ID" value="NZ_FNSD01000001.1"/>
</dbReference>
<dbReference type="Proteomes" id="UP000182409">
    <property type="component" value="Unassembled WGS sequence"/>
</dbReference>
<sequence>MTSTAKAPAKWIVPLAFGCVYFFWGSTFVAIRYGVQYLTPGFVSGFRYLAAGLVLLVLLPIRGVSIQLNRRELLRAVVLGLLMLTGNNVLLGWAEMYVTAGYAALLTASVPILIAMCESLIPGGAPLNRMGWVGSGLGLAGLVLLLSPVLRHGLVLNHGGDAERALALGTVILVVGIACWVVGSLLSGRWPSKLDPFVAAAWQMLIAGFANVLIGTAAGGWHAARWTPGVFVALAWLAVFGSLVGYTAYTYLLHHVPVAKVATYAYVNPIVAVVLSAVFLHEGLHGSQWFAMAIILIAVAIVTASKSKPKAA</sequence>
<comment type="subcellular location">
    <subcellularLocation>
        <location evidence="1">Membrane</location>
        <topology evidence="1">Multi-pass membrane protein</topology>
    </subcellularLocation>
</comment>
<accession>A0A1H4LAK1</accession>
<dbReference type="Gene3D" id="1.10.3730.20">
    <property type="match status" value="1"/>
</dbReference>
<dbReference type="PANTHER" id="PTHR32322">
    <property type="entry name" value="INNER MEMBRANE TRANSPORTER"/>
    <property type="match status" value="1"/>
</dbReference>
<dbReference type="GO" id="GO:0016020">
    <property type="term" value="C:membrane"/>
    <property type="evidence" value="ECO:0007669"/>
    <property type="project" value="UniProtKB-SubCell"/>
</dbReference>
<evidence type="ECO:0000256" key="3">
    <source>
        <dbReference type="ARBA" id="ARBA00022692"/>
    </source>
</evidence>